<evidence type="ECO:0000313" key="3">
    <source>
        <dbReference type="Proteomes" id="UP000737018"/>
    </source>
</evidence>
<gene>
    <name evidence="2" type="ORF">CMV_006770</name>
</gene>
<keyword evidence="3" id="KW-1185">Reference proteome</keyword>
<evidence type="ECO:0000256" key="1">
    <source>
        <dbReference type="SAM" id="SignalP"/>
    </source>
</evidence>
<keyword evidence="1" id="KW-0732">Signal</keyword>
<evidence type="ECO:0000313" key="2">
    <source>
        <dbReference type="EMBL" id="KAF3969440.1"/>
    </source>
</evidence>
<name>A0A8J4RNG3_9ROSI</name>
<proteinExistence type="predicted"/>
<dbReference type="EMBL" id="JRKL02000648">
    <property type="protein sequence ID" value="KAF3969440.1"/>
    <property type="molecule type" value="Genomic_DNA"/>
</dbReference>
<reference evidence="2" key="1">
    <citation type="submission" date="2020-03" db="EMBL/GenBank/DDBJ databases">
        <title>Castanea mollissima Vanexum genome sequencing.</title>
        <authorList>
            <person name="Staton M."/>
        </authorList>
    </citation>
    <scope>NUCLEOTIDE SEQUENCE</scope>
    <source>
        <tissue evidence="2">Leaf</tissue>
    </source>
</reference>
<dbReference type="AlphaFoldDB" id="A0A8J4RNG3"/>
<feature type="signal peptide" evidence="1">
    <location>
        <begin position="1"/>
        <end position="31"/>
    </location>
</feature>
<protein>
    <submittedName>
        <fullName evidence="2">Uncharacterized protein</fullName>
    </submittedName>
</protein>
<accession>A0A8J4RNG3</accession>
<feature type="chain" id="PRO_5035163949" evidence="1">
    <location>
        <begin position="32"/>
        <end position="83"/>
    </location>
</feature>
<comment type="caution">
    <text evidence="2">The sequence shown here is derived from an EMBL/GenBank/DDBJ whole genome shotgun (WGS) entry which is preliminary data.</text>
</comment>
<sequence length="83" mass="8754">MAINKVHVNVMILLLCGAFMVGVLNPKVVTAQAPCPTSECLCVFNMTCGPDNTPTPYNGCTCCGNPGCTINLCHNTSLYCPTN</sequence>
<dbReference type="Proteomes" id="UP000737018">
    <property type="component" value="Unassembled WGS sequence"/>
</dbReference>
<organism evidence="2 3">
    <name type="scientific">Castanea mollissima</name>
    <name type="common">Chinese chestnut</name>
    <dbReference type="NCBI Taxonomy" id="60419"/>
    <lineage>
        <taxon>Eukaryota</taxon>
        <taxon>Viridiplantae</taxon>
        <taxon>Streptophyta</taxon>
        <taxon>Embryophyta</taxon>
        <taxon>Tracheophyta</taxon>
        <taxon>Spermatophyta</taxon>
        <taxon>Magnoliopsida</taxon>
        <taxon>eudicotyledons</taxon>
        <taxon>Gunneridae</taxon>
        <taxon>Pentapetalae</taxon>
        <taxon>rosids</taxon>
        <taxon>fabids</taxon>
        <taxon>Fagales</taxon>
        <taxon>Fagaceae</taxon>
        <taxon>Castanea</taxon>
    </lineage>
</organism>